<proteinExistence type="predicted"/>
<protein>
    <submittedName>
        <fullName evidence="3">Putative short-subunit dehydrogenase-like oxidoreductase (DUF2520 family)</fullName>
    </submittedName>
</protein>
<accession>A0A316ARY6</accession>
<comment type="caution">
    <text evidence="3">The sequence shown here is derived from an EMBL/GenBank/DDBJ whole genome shotgun (WGS) entry which is preliminary data.</text>
</comment>
<evidence type="ECO:0000259" key="2">
    <source>
        <dbReference type="Pfam" id="PF10728"/>
    </source>
</evidence>
<feature type="domain" description="DUF2520" evidence="2">
    <location>
        <begin position="135"/>
        <end position="261"/>
    </location>
</feature>
<organism evidence="3 4">
    <name type="scientific">Dyadobacter jejuensis</name>
    <dbReference type="NCBI Taxonomy" id="1082580"/>
    <lineage>
        <taxon>Bacteria</taxon>
        <taxon>Pseudomonadati</taxon>
        <taxon>Bacteroidota</taxon>
        <taxon>Cytophagia</taxon>
        <taxon>Cytophagales</taxon>
        <taxon>Spirosomataceae</taxon>
        <taxon>Dyadobacter</taxon>
    </lineage>
</organism>
<evidence type="ECO:0000313" key="4">
    <source>
        <dbReference type="Proteomes" id="UP000245880"/>
    </source>
</evidence>
<sequence>MNMKISIVGSGNVAWHLAMAFEEAGHWIGEVYSRNPENGAKLVSQLYDTDLIDSLNFSDSQADLILLAVTDHALEEVMQQIVLPENVILANTSGTTTLAELQNLVDIYSDVAVQTGILYPLQSFTKEIPLDYEEIPFCVESRDADTETILLDLARTVSHHVRTMNSFERLVYHVAAVFASNFTTQLLALSHDLIQNESLDFQLLKPLIGASIQKAIEAPNLHDALTGPAKRGDYETINKHLEYLDELDPDYTQIYRLITQNIQKRHTTNS</sequence>
<dbReference type="AlphaFoldDB" id="A0A316ARY6"/>
<dbReference type="Gene3D" id="1.10.1040.20">
    <property type="entry name" value="ProC-like, C-terminal domain"/>
    <property type="match status" value="1"/>
</dbReference>
<keyword evidence="4" id="KW-1185">Reference proteome</keyword>
<evidence type="ECO:0000313" key="3">
    <source>
        <dbReference type="EMBL" id="PWJ60126.1"/>
    </source>
</evidence>
<dbReference type="InterPro" id="IPR008927">
    <property type="entry name" value="6-PGluconate_DH-like_C_sf"/>
</dbReference>
<dbReference type="InterPro" id="IPR018931">
    <property type="entry name" value="DUF2520"/>
</dbReference>
<dbReference type="SUPFAM" id="SSF48179">
    <property type="entry name" value="6-phosphogluconate dehydrogenase C-terminal domain-like"/>
    <property type="match status" value="1"/>
</dbReference>
<dbReference type="InterPro" id="IPR037108">
    <property type="entry name" value="TM1727-like_C_sf"/>
</dbReference>
<evidence type="ECO:0000259" key="1">
    <source>
        <dbReference type="Pfam" id="PF10727"/>
    </source>
</evidence>
<dbReference type="InterPro" id="IPR036291">
    <property type="entry name" value="NAD(P)-bd_dom_sf"/>
</dbReference>
<feature type="domain" description="Putative oxidoreductase/dehydrogenase Rossmann-like" evidence="1">
    <location>
        <begin position="3"/>
        <end position="105"/>
    </location>
</feature>
<name>A0A316ARY6_9BACT</name>
<dbReference type="PANTHER" id="PTHR40459">
    <property type="entry name" value="CONSERVED HYPOTHETICAL ALANINE AND LEUCINE RICH PROTEIN"/>
    <property type="match status" value="1"/>
</dbReference>
<dbReference type="SUPFAM" id="SSF51735">
    <property type="entry name" value="NAD(P)-binding Rossmann-fold domains"/>
    <property type="match status" value="1"/>
</dbReference>
<reference evidence="3 4" key="1">
    <citation type="submission" date="2018-03" db="EMBL/GenBank/DDBJ databases">
        <title>Genomic Encyclopedia of Archaeal and Bacterial Type Strains, Phase II (KMG-II): from individual species to whole genera.</title>
        <authorList>
            <person name="Goeker M."/>
        </authorList>
    </citation>
    <scope>NUCLEOTIDE SEQUENCE [LARGE SCALE GENOMIC DNA]</scope>
    <source>
        <strain evidence="3 4">DSM 100346</strain>
    </source>
</reference>
<dbReference type="InterPro" id="IPR019665">
    <property type="entry name" value="OxRdtase/DH_put_Rossmann_dom"/>
</dbReference>
<dbReference type="Pfam" id="PF10728">
    <property type="entry name" value="DUF2520"/>
    <property type="match status" value="1"/>
</dbReference>
<dbReference type="Proteomes" id="UP000245880">
    <property type="component" value="Unassembled WGS sequence"/>
</dbReference>
<dbReference type="Gene3D" id="3.40.50.720">
    <property type="entry name" value="NAD(P)-binding Rossmann-like Domain"/>
    <property type="match status" value="1"/>
</dbReference>
<dbReference type="PANTHER" id="PTHR40459:SF1">
    <property type="entry name" value="CONSERVED HYPOTHETICAL ALANINE AND LEUCINE RICH PROTEIN"/>
    <property type="match status" value="1"/>
</dbReference>
<dbReference type="Pfam" id="PF10727">
    <property type="entry name" value="Rossmann-like"/>
    <property type="match status" value="1"/>
</dbReference>
<gene>
    <name evidence="3" type="ORF">CLV98_101302</name>
</gene>
<dbReference type="EMBL" id="QGDT01000001">
    <property type="protein sequence ID" value="PWJ60126.1"/>
    <property type="molecule type" value="Genomic_DNA"/>
</dbReference>